<organism evidence="1">
    <name type="scientific">Rhizophagus irregularis (strain DAOM 181602 / DAOM 197198 / MUCL 43194)</name>
    <name type="common">Arbuscular mycorrhizal fungus</name>
    <name type="synonym">Glomus intraradices</name>
    <dbReference type="NCBI Taxonomy" id="747089"/>
    <lineage>
        <taxon>Eukaryota</taxon>
        <taxon>Fungi</taxon>
        <taxon>Fungi incertae sedis</taxon>
        <taxon>Mucoromycota</taxon>
        <taxon>Glomeromycotina</taxon>
        <taxon>Glomeromycetes</taxon>
        <taxon>Glomerales</taxon>
        <taxon>Glomeraceae</taxon>
        <taxon>Rhizophagus</taxon>
    </lineage>
</organism>
<accession>U9SV59</accession>
<gene>
    <name evidence="1" type="ORF">GLOINDRAFT_14049</name>
</gene>
<protein>
    <submittedName>
        <fullName evidence="1">Uncharacterized protein</fullName>
    </submittedName>
</protein>
<dbReference type="EMBL" id="KI301565">
    <property type="protein sequence ID" value="ERZ95010.1"/>
    <property type="molecule type" value="Genomic_DNA"/>
</dbReference>
<sequence>MSKKNARARQLSNTYKIQAEKHNSSQQLIIVTYLESTNDNNYQIKDAYYLFQNMKY</sequence>
<dbReference type="HOGENOM" id="CLU_3015407_0_0_1"/>
<dbReference type="AlphaFoldDB" id="U9SV59"/>
<reference evidence="1" key="1">
    <citation type="submission" date="2013-07" db="EMBL/GenBank/DDBJ databases">
        <title>The genome of an arbuscular mycorrhizal fungus provides insights into the evolution of the oldest plant symbiosis.</title>
        <authorList>
            <consortium name="DOE Joint Genome Institute"/>
            <person name="Tisserant E."/>
            <person name="Malbreil M."/>
            <person name="Kuo A."/>
            <person name="Kohler A."/>
            <person name="Symeonidi A."/>
            <person name="Balestrini R."/>
            <person name="Charron P."/>
            <person name="Duensing N."/>
            <person name="Frei-dit-Frey N."/>
            <person name="Gianinazzi-Pearson V."/>
            <person name="Gilbert B."/>
            <person name="Handa Y."/>
            <person name="Hijri M."/>
            <person name="Kaul R."/>
            <person name="Kawaguchi M."/>
            <person name="Krajinski F."/>
            <person name="Lammers P."/>
            <person name="Lapierre D."/>
            <person name="Masclaux F.G."/>
            <person name="Murat C."/>
            <person name="Morin E."/>
            <person name="Ndikumana S."/>
            <person name="Pagni M."/>
            <person name="Petitpierre D."/>
            <person name="Requena N."/>
            <person name="Rosikiewicz P."/>
            <person name="Riley R."/>
            <person name="Saito K."/>
            <person name="San Clemente H."/>
            <person name="Shapiro H."/>
            <person name="van Tuinen D."/>
            <person name="Becard G."/>
            <person name="Bonfante P."/>
            <person name="Paszkowski U."/>
            <person name="Shachar-Hill Y."/>
            <person name="Young J.P."/>
            <person name="Sanders I.R."/>
            <person name="Henrissat B."/>
            <person name="Rensing S.A."/>
            <person name="Grigoriev I.V."/>
            <person name="Corradi N."/>
            <person name="Roux C."/>
            <person name="Martin F."/>
        </authorList>
    </citation>
    <scope>NUCLEOTIDE SEQUENCE</scope>
    <source>
        <strain evidence="1">DAOM 197198</strain>
    </source>
</reference>
<name>U9SV59_RHIID</name>
<evidence type="ECO:0000313" key="1">
    <source>
        <dbReference type="EMBL" id="ERZ95010.1"/>
    </source>
</evidence>
<proteinExistence type="predicted"/>